<evidence type="ECO:0000313" key="1">
    <source>
        <dbReference type="EMBL" id="ERJ95576.1"/>
    </source>
</evidence>
<keyword evidence="2" id="KW-1185">Reference proteome</keyword>
<dbReference type="AlphaFoldDB" id="U2KAQ9"/>
<dbReference type="HOGENOM" id="CLU_3172824_0_0_9"/>
<comment type="caution">
    <text evidence="1">The sequence shown here is derived from an EMBL/GenBank/DDBJ whole genome shotgun (WGS) entry which is preliminary data.</text>
</comment>
<gene>
    <name evidence="1" type="ORF">RUMCAL_01632</name>
</gene>
<proteinExistence type="predicted"/>
<dbReference type="Proteomes" id="UP000016662">
    <property type="component" value="Unassembled WGS sequence"/>
</dbReference>
<dbReference type="EMBL" id="AWVF01000205">
    <property type="protein sequence ID" value="ERJ95576.1"/>
    <property type="molecule type" value="Genomic_DNA"/>
</dbReference>
<sequence length="47" mass="5157">MFQPPKILCRHTRSPRAASCLGSGHPFFCFSLAVTVYYHTSGGIASR</sequence>
<evidence type="ECO:0000313" key="2">
    <source>
        <dbReference type="Proteomes" id="UP000016662"/>
    </source>
</evidence>
<reference evidence="1 2" key="1">
    <citation type="submission" date="2013-07" db="EMBL/GenBank/DDBJ databases">
        <authorList>
            <person name="Weinstock G."/>
            <person name="Sodergren E."/>
            <person name="Wylie T."/>
            <person name="Fulton L."/>
            <person name="Fulton R."/>
            <person name="Fronick C."/>
            <person name="O'Laughlin M."/>
            <person name="Godfrey J."/>
            <person name="Miner T."/>
            <person name="Herter B."/>
            <person name="Appelbaum E."/>
            <person name="Cordes M."/>
            <person name="Lek S."/>
            <person name="Wollam A."/>
            <person name="Pepin K.H."/>
            <person name="Palsikar V.B."/>
            <person name="Mitreva M."/>
            <person name="Wilson R.K."/>
        </authorList>
    </citation>
    <scope>NUCLEOTIDE SEQUENCE [LARGE SCALE GENOMIC DNA]</scope>
    <source>
        <strain evidence="1 2">ATCC 27760</strain>
    </source>
</reference>
<protein>
    <submittedName>
        <fullName evidence="1">Uncharacterized protein</fullName>
    </submittedName>
</protein>
<accession>U2KAQ9</accession>
<organism evidence="1 2">
    <name type="scientific">Ruminococcus callidus ATCC 27760</name>
    <dbReference type="NCBI Taxonomy" id="411473"/>
    <lineage>
        <taxon>Bacteria</taxon>
        <taxon>Bacillati</taxon>
        <taxon>Bacillota</taxon>
        <taxon>Clostridia</taxon>
        <taxon>Eubacteriales</taxon>
        <taxon>Oscillospiraceae</taxon>
        <taxon>Ruminococcus</taxon>
    </lineage>
</organism>
<dbReference type="PATRIC" id="fig|411473.3.peg.1336"/>
<name>U2KAQ9_9FIRM</name>